<accession>A0A1C3NYU3</accession>
<evidence type="ECO:0000313" key="2">
    <source>
        <dbReference type="Proteomes" id="UP000199013"/>
    </source>
</evidence>
<dbReference type="AlphaFoldDB" id="A0A1C3NYU3"/>
<dbReference type="InterPro" id="IPR014710">
    <property type="entry name" value="RmlC-like_jellyroll"/>
</dbReference>
<dbReference type="EMBL" id="FLUV01001263">
    <property type="protein sequence ID" value="SBW22695.1"/>
    <property type="molecule type" value="Genomic_DNA"/>
</dbReference>
<sequence length="147" mass="15732">MSAESVSTEQPARGTETRVIEPWEALGADLLVDTPFIRCWMEVVPPGESRPAHTHLHPWITIVVSGAKGESRTPKGEIIADGELRTGDVRYNGPERLPYCHYLANTSDRTLVMVAVELRIPGLTGGPDVSAAVAAVTAATAATAHQH</sequence>
<dbReference type="SUPFAM" id="SSF51182">
    <property type="entry name" value="RmlC-like cupins"/>
    <property type="match status" value="1"/>
</dbReference>
<evidence type="ECO:0008006" key="3">
    <source>
        <dbReference type="Google" id="ProtNLM"/>
    </source>
</evidence>
<organism evidence="1 2">
    <name type="scientific">Candidatus Protofrankia californiensis</name>
    <dbReference type="NCBI Taxonomy" id="1839754"/>
    <lineage>
        <taxon>Bacteria</taxon>
        <taxon>Bacillati</taxon>
        <taxon>Actinomycetota</taxon>
        <taxon>Actinomycetes</taxon>
        <taxon>Frankiales</taxon>
        <taxon>Frankiaceae</taxon>
        <taxon>Protofrankia</taxon>
    </lineage>
</organism>
<dbReference type="Proteomes" id="UP000199013">
    <property type="component" value="Unassembled WGS sequence"/>
</dbReference>
<evidence type="ECO:0000313" key="1">
    <source>
        <dbReference type="EMBL" id="SBW22695.1"/>
    </source>
</evidence>
<dbReference type="Gene3D" id="2.60.120.10">
    <property type="entry name" value="Jelly Rolls"/>
    <property type="match status" value="1"/>
</dbReference>
<name>A0A1C3NYU3_9ACTN</name>
<reference evidence="2" key="1">
    <citation type="submission" date="2016-02" db="EMBL/GenBank/DDBJ databases">
        <authorList>
            <person name="Wibberg D."/>
        </authorList>
    </citation>
    <scope>NUCLEOTIDE SEQUENCE [LARGE SCALE GENOMIC DNA]</scope>
</reference>
<protein>
    <recommendedName>
        <fullName evidence="3">Cupin</fullName>
    </recommendedName>
</protein>
<dbReference type="InterPro" id="IPR011051">
    <property type="entry name" value="RmlC_Cupin_sf"/>
</dbReference>
<gene>
    <name evidence="1" type="ORF">FDG2_2994</name>
</gene>
<keyword evidence="2" id="KW-1185">Reference proteome</keyword>
<proteinExistence type="predicted"/>